<dbReference type="InterPro" id="IPR001111">
    <property type="entry name" value="TGF-b_propeptide"/>
</dbReference>
<dbReference type="SUPFAM" id="SSF57501">
    <property type="entry name" value="Cystine-knot cytokines"/>
    <property type="match status" value="1"/>
</dbReference>
<dbReference type="GeneID" id="111089099"/>
<gene>
    <name evidence="3" type="primary">LOC111089099</name>
</gene>
<accession>A0ABM1TL58</accession>
<keyword evidence="2" id="KW-1185">Reference proteome</keyword>
<dbReference type="Gene3D" id="2.60.120.970">
    <property type="match status" value="1"/>
</dbReference>
<dbReference type="Proteomes" id="UP000694941">
    <property type="component" value="Unplaced"/>
</dbReference>
<evidence type="ECO:0000313" key="3">
    <source>
        <dbReference type="RefSeq" id="XP_022256614.1"/>
    </source>
</evidence>
<organism evidence="2 3">
    <name type="scientific">Limulus polyphemus</name>
    <name type="common">Atlantic horseshoe crab</name>
    <dbReference type="NCBI Taxonomy" id="6850"/>
    <lineage>
        <taxon>Eukaryota</taxon>
        <taxon>Metazoa</taxon>
        <taxon>Ecdysozoa</taxon>
        <taxon>Arthropoda</taxon>
        <taxon>Chelicerata</taxon>
        <taxon>Merostomata</taxon>
        <taxon>Xiphosura</taxon>
        <taxon>Limulidae</taxon>
        <taxon>Limulus</taxon>
    </lineage>
</organism>
<dbReference type="Pfam" id="PF00688">
    <property type="entry name" value="TGFb_propeptide"/>
    <property type="match status" value="1"/>
</dbReference>
<proteinExistence type="predicted"/>
<reference evidence="3" key="1">
    <citation type="submission" date="2025-08" db="UniProtKB">
        <authorList>
            <consortium name="RefSeq"/>
        </authorList>
    </citation>
    <scope>IDENTIFICATION</scope>
    <source>
        <tissue evidence="3">Muscle</tissue>
    </source>
</reference>
<protein>
    <submittedName>
        <fullName evidence="3">Uncharacterized protein LOC111089099</fullName>
    </submittedName>
</protein>
<evidence type="ECO:0000259" key="1">
    <source>
        <dbReference type="Pfam" id="PF00688"/>
    </source>
</evidence>
<sequence length="250" mass="29051">MYLYSRIIAGNYQGWVDFDVTSSFQYWSKMPQRNYGFKIEVEDSYERSHNPNLFFVSLNCGEEDANTTATIESPFPNIEELYLDMEENDTALFGNETFPTLDIRTIEMSPEFTQTEEPQATIHTLSKRQAEENVDDETHFNSVVYENCDVNTEDYRVTSDIVKGKTVLFPKEVTGLTCLNTCYKKVFGKVQPEELCRQMNKNWTCKPMKMKPWQFVYMDGDRNILLGSVNNLVIHSCFCVCSLRPLFLDI</sequence>
<dbReference type="Gene3D" id="2.10.90.10">
    <property type="entry name" value="Cystine-knot cytokines"/>
    <property type="match status" value="1"/>
</dbReference>
<name>A0ABM1TL58_LIMPO</name>
<dbReference type="RefSeq" id="XP_022256614.1">
    <property type="nucleotide sequence ID" value="XM_022400906.1"/>
</dbReference>
<dbReference type="InterPro" id="IPR029034">
    <property type="entry name" value="Cystine-knot_cytokine"/>
</dbReference>
<feature type="domain" description="TGF-beta propeptide" evidence="1">
    <location>
        <begin position="2"/>
        <end position="51"/>
    </location>
</feature>
<evidence type="ECO:0000313" key="2">
    <source>
        <dbReference type="Proteomes" id="UP000694941"/>
    </source>
</evidence>